<name>A0A2W0H4P7_9BACI</name>
<protein>
    <submittedName>
        <fullName evidence="4">Transcriptional regulator</fullName>
    </submittedName>
</protein>
<dbReference type="InterPro" id="IPR051534">
    <property type="entry name" value="CBASS_pafABC_assoc_protein"/>
</dbReference>
<keyword evidence="1" id="KW-0805">Transcription regulation</keyword>
<comment type="caution">
    <text evidence="4">The sequence shown here is derived from an EMBL/GenBank/DDBJ whole genome shotgun (WGS) entry which is preliminary data.</text>
</comment>
<evidence type="ECO:0000256" key="2">
    <source>
        <dbReference type="ARBA" id="ARBA00023163"/>
    </source>
</evidence>
<dbReference type="InterPro" id="IPR026881">
    <property type="entry name" value="WYL_dom"/>
</dbReference>
<dbReference type="Gene3D" id="1.10.10.10">
    <property type="entry name" value="Winged helix-like DNA-binding domain superfamily/Winged helix DNA-binding domain"/>
    <property type="match status" value="1"/>
</dbReference>
<dbReference type="InterPro" id="IPR036390">
    <property type="entry name" value="WH_DNA-bd_sf"/>
</dbReference>
<keyword evidence="2" id="KW-0804">Transcription</keyword>
<dbReference type="Pfam" id="PF13280">
    <property type="entry name" value="WYL"/>
    <property type="match status" value="1"/>
</dbReference>
<dbReference type="PANTHER" id="PTHR34580">
    <property type="match status" value="1"/>
</dbReference>
<dbReference type="GO" id="GO:0003700">
    <property type="term" value="F:DNA-binding transcription factor activity"/>
    <property type="evidence" value="ECO:0007669"/>
    <property type="project" value="InterPro"/>
</dbReference>
<sequence>MSRTKGYSTVERLFYILQHLTNHEYATASELADYCKTSTRTIYRDMAKLEELGVSWHREGRFGYKLLSKPIQQNGRLTKEEWMALTLYPMLSEGITSGEHPFHLSYRSGLEKVMTYVQKGESDGALGERIRLHARPKDPAQINVMPAIIPAISENRTIKVSYYSIHRDQRTERKMDPYYLVPREGHLYVIAYCHLRELPRVFRLSRFEKVEATKKTFTIPKSFNIDEYLSQRWSIISDDTNTTFKVKFDKVASRYVLEEDFHVDTEREPQTDGSLILRTTVKSKEEFLRWIRSYGIRAEVLEPESVREELAAECEKMWKVYSEKKQEA</sequence>
<gene>
    <name evidence="4" type="ORF">CR205_14070</name>
</gene>
<evidence type="ECO:0000313" key="4">
    <source>
        <dbReference type="EMBL" id="PYZ96803.1"/>
    </source>
</evidence>
<keyword evidence="5" id="KW-1185">Reference proteome</keyword>
<dbReference type="SUPFAM" id="SSF46785">
    <property type="entry name" value="Winged helix' DNA-binding domain"/>
    <property type="match status" value="1"/>
</dbReference>
<dbReference type="Pfam" id="PF25583">
    <property type="entry name" value="WCX"/>
    <property type="match status" value="1"/>
</dbReference>
<dbReference type="InterPro" id="IPR057727">
    <property type="entry name" value="WCX_dom"/>
</dbReference>
<dbReference type="InterPro" id="IPR013196">
    <property type="entry name" value="HTH_11"/>
</dbReference>
<evidence type="ECO:0000256" key="1">
    <source>
        <dbReference type="ARBA" id="ARBA00023015"/>
    </source>
</evidence>
<dbReference type="InterPro" id="IPR001034">
    <property type="entry name" value="DeoR_HTH"/>
</dbReference>
<dbReference type="PANTHER" id="PTHR34580:SF1">
    <property type="entry name" value="PROTEIN PAFC"/>
    <property type="match status" value="1"/>
</dbReference>
<evidence type="ECO:0000313" key="5">
    <source>
        <dbReference type="Proteomes" id="UP000248066"/>
    </source>
</evidence>
<dbReference type="Proteomes" id="UP000248066">
    <property type="component" value="Unassembled WGS sequence"/>
</dbReference>
<dbReference type="InterPro" id="IPR036388">
    <property type="entry name" value="WH-like_DNA-bd_sf"/>
</dbReference>
<proteinExistence type="predicted"/>
<evidence type="ECO:0000259" key="3">
    <source>
        <dbReference type="PROSITE" id="PS51000"/>
    </source>
</evidence>
<accession>A0A2W0H4P7</accession>
<dbReference type="RefSeq" id="WP_110520742.1">
    <property type="nucleotide sequence ID" value="NZ_PDOF01000002.1"/>
</dbReference>
<feature type="domain" description="HTH deoR-type" evidence="3">
    <location>
        <begin position="9"/>
        <end position="64"/>
    </location>
</feature>
<dbReference type="OrthoDB" id="9815009at2"/>
<dbReference type="EMBL" id="PDOF01000002">
    <property type="protein sequence ID" value="PYZ96803.1"/>
    <property type="molecule type" value="Genomic_DNA"/>
</dbReference>
<dbReference type="Pfam" id="PF08279">
    <property type="entry name" value="HTH_11"/>
    <property type="match status" value="1"/>
</dbReference>
<dbReference type="PROSITE" id="PS52050">
    <property type="entry name" value="WYL"/>
    <property type="match status" value="1"/>
</dbReference>
<dbReference type="PROSITE" id="PS51000">
    <property type="entry name" value="HTH_DEOR_2"/>
    <property type="match status" value="1"/>
</dbReference>
<reference evidence="4 5" key="1">
    <citation type="submission" date="2017-10" db="EMBL/GenBank/DDBJ databases">
        <title>Bacillus sp. nov., a halophilic bacterium isolated from a Yangshapao Lake.</title>
        <authorList>
            <person name="Wang H."/>
        </authorList>
    </citation>
    <scope>NUCLEOTIDE SEQUENCE [LARGE SCALE GENOMIC DNA]</scope>
    <source>
        <strain evidence="4 5">YSP-3</strain>
    </source>
</reference>
<organism evidence="4 5">
    <name type="scientific">Alteribacter lacisalsi</name>
    <dbReference type="NCBI Taxonomy" id="2045244"/>
    <lineage>
        <taxon>Bacteria</taxon>
        <taxon>Bacillati</taxon>
        <taxon>Bacillota</taxon>
        <taxon>Bacilli</taxon>
        <taxon>Bacillales</taxon>
        <taxon>Bacillaceae</taxon>
        <taxon>Alteribacter</taxon>
    </lineage>
</organism>
<dbReference type="AlphaFoldDB" id="A0A2W0H4P7"/>